<dbReference type="GO" id="GO:0043161">
    <property type="term" value="P:proteasome-mediated ubiquitin-dependent protein catabolic process"/>
    <property type="evidence" value="ECO:0007669"/>
    <property type="project" value="TreeGrafter"/>
</dbReference>
<evidence type="ECO:0000313" key="7">
    <source>
        <dbReference type="Proteomes" id="UP001146793"/>
    </source>
</evidence>
<feature type="domain" description="RING-type" evidence="5">
    <location>
        <begin position="174"/>
        <end position="216"/>
    </location>
</feature>
<dbReference type="GO" id="GO:0012505">
    <property type="term" value="C:endomembrane system"/>
    <property type="evidence" value="ECO:0007669"/>
    <property type="project" value="TreeGrafter"/>
</dbReference>
<dbReference type="PANTHER" id="PTHR22763:SF162">
    <property type="entry name" value="TRANSMEMBRANE E3 UBIQUITIN-PROTEIN LIGASE 1"/>
    <property type="match status" value="1"/>
</dbReference>
<dbReference type="SMART" id="SM00184">
    <property type="entry name" value="RING"/>
    <property type="match status" value="1"/>
</dbReference>
<organism evidence="6 7">
    <name type="scientific">Anaeramoeba flamelloides</name>
    <dbReference type="NCBI Taxonomy" id="1746091"/>
    <lineage>
        <taxon>Eukaryota</taxon>
        <taxon>Metamonada</taxon>
        <taxon>Anaeramoebidae</taxon>
        <taxon>Anaeramoeba</taxon>
    </lineage>
</organism>
<evidence type="ECO:0000256" key="2">
    <source>
        <dbReference type="ARBA" id="ARBA00022771"/>
    </source>
</evidence>
<dbReference type="InterPro" id="IPR001841">
    <property type="entry name" value="Znf_RING"/>
</dbReference>
<dbReference type="AlphaFoldDB" id="A0AAV7Z8X4"/>
<gene>
    <name evidence="6" type="ORF">M0812_19301</name>
</gene>
<evidence type="ECO:0000256" key="3">
    <source>
        <dbReference type="ARBA" id="ARBA00022833"/>
    </source>
</evidence>
<keyword evidence="3" id="KW-0862">Zinc</keyword>
<comment type="caution">
    <text evidence="6">The sequence shown here is derived from an EMBL/GenBank/DDBJ whole genome shotgun (WGS) entry which is preliminary data.</text>
</comment>
<keyword evidence="2 4" id="KW-0863">Zinc-finger</keyword>
<reference evidence="6" key="1">
    <citation type="submission" date="2022-08" db="EMBL/GenBank/DDBJ databases">
        <title>Novel sulphate-reducing endosymbionts in the free-living metamonad Anaeramoeba.</title>
        <authorList>
            <person name="Jerlstrom-Hultqvist J."/>
            <person name="Cepicka I."/>
            <person name="Gallot-Lavallee L."/>
            <person name="Salas-Leiva D."/>
            <person name="Curtis B.A."/>
            <person name="Zahonova K."/>
            <person name="Pipaliya S."/>
            <person name="Dacks J."/>
            <person name="Roger A.J."/>
        </authorList>
    </citation>
    <scope>NUCLEOTIDE SEQUENCE</scope>
    <source>
        <strain evidence="6">Busselton2</strain>
    </source>
</reference>
<dbReference type="GO" id="GO:0008270">
    <property type="term" value="F:zinc ion binding"/>
    <property type="evidence" value="ECO:0007669"/>
    <property type="project" value="UniProtKB-KW"/>
</dbReference>
<keyword evidence="1" id="KW-0479">Metal-binding</keyword>
<evidence type="ECO:0000313" key="6">
    <source>
        <dbReference type="EMBL" id="KAJ3437227.1"/>
    </source>
</evidence>
<dbReference type="InterPro" id="IPR013083">
    <property type="entry name" value="Znf_RING/FYVE/PHD"/>
</dbReference>
<proteinExistence type="predicted"/>
<name>A0AAV7Z8X4_9EUKA</name>
<sequence length="222" mass="25832">MTEIFQYDFHGLYNETSQEINGLLIPEIYVLKRNGRRHLNDTQYQKLINELNRTSKVSSVYKLCYFHAKLKMEKNAPDSDSNSNSQTTDIKLFGSLNSPNCDINLKIENLIPYKEPQIRPKEIFYVLLIVLSSATQIISLTKQVKFTNTQAFLPKKYDYSHPIPDLNSESDYTCVICMFEIDIENQEYMITPCNHLYHKNCLAHWLEIKLECPSCRAVIPPP</sequence>
<dbReference type="PROSITE" id="PS50089">
    <property type="entry name" value="ZF_RING_2"/>
    <property type="match status" value="1"/>
</dbReference>
<evidence type="ECO:0000256" key="4">
    <source>
        <dbReference type="PROSITE-ProRule" id="PRU00175"/>
    </source>
</evidence>
<dbReference type="GO" id="GO:0061630">
    <property type="term" value="F:ubiquitin protein ligase activity"/>
    <property type="evidence" value="ECO:0007669"/>
    <property type="project" value="TreeGrafter"/>
</dbReference>
<dbReference type="EMBL" id="JANTQA010000036">
    <property type="protein sequence ID" value="KAJ3437227.1"/>
    <property type="molecule type" value="Genomic_DNA"/>
</dbReference>
<dbReference type="Pfam" id="PF13639">
    <property type="entry name" value="zf-RING_2"/>
    <property type="match status" value="1"/>
</dbReference>
<dbReference type="PANTHER" id="PTHR22763">
    <property type="entry name" value="RING ZINC FINGER PROTEIN"/>
    <property type="match status" value="1"/>
</dbReference>
<dbReference type="Proteomes" id="UP001146793">
    <property type="component" value="Unassembled WGS sequence"/>
</dbReference>
<dbReference type="InterPro" id="IPR050731">
    <property type="entry name" value="HRD1_E3_ubiq-ligases"/>
</dbReference>
<dbReference type="Gene3D" id="3.30.40.10">
    <property type="entry name" value="Zinc/RING finger domain, C3HC4 (zinc finger)"/>
    <property type="match status" value="1"/>
</dbReference>
<accession>A0AAV7Z8X4</accession>
<dbReference type="SUPFAM" id="SSF57850">
    <property type="entry name" value="RING/U-box"/>
    <property type="match status" value="1"/>
</dbReference>
<evidence type="ECO:0000259" key="5">
    <source>
        <dbReference type="PROSITE" id="PS50089"/>
    </source>
</evidence>
<protein>
    <submittedName>
        <fullName evidence="6">Dsc e3 ubiquitin ligase complex subunit</fullName>
    </submittedName>
</protein>
<evidence type="ECO:0000256" key="1">
    <source>
        <dbReference type="ARBA" id="ARBA00022723"/>
    </source>
</evidence>